<proteinExistence type="predicted"/>
<name>A0ABR2LCA7_9ASPA</name>
<evidence type="ECO:0000313" key="1">
    <source>
        <dbReference type="EMBL" id="KAK8937716.1"/>
    </source>
</evidence>
<dbReference type="EMBL" id="JBBWWR010000021">
    <property type="protein sequence ID" value="KAK8937716.1"/>
    <property type="molecule type" value="Genomic_DNA"/>
</dbReference>
<evidence type="ECO:0000313" key="2">
    <source>
        <dbReference type="Proteomes" id="UP001412067"/>
    </source>
</evidence>
<gene>
    <name evidence="1" type="ORF">KSP40_PGU019079</name>
</gene>
<reference evidence="1 2" key="1">
    <citation type="journal article" date="2022" name="Nat. Plants">
        <title>Genomes of leafy and leafless Platanthera orchids illuminate the evolution of mycoheterotrophy.</title>
        <authorList>
            <person name="Li M.H."/>
            <person name="Liu K.W."/>
            <person name="Li Z."/>
            <person name="Lu H.C."/>
            <person name="Ye Q.L."/>
            <person name="Zhang D."/>
            <person name="Wang J.Y."/>
            <person name="Li Y.F."/>
            <person name="Zhong Z.M."/>
            <person name="Liu X."/>
            <person name="Yu X."/>
            <person name="Liu D.K."/>
            <person name="Tu X.D."/>
            <person name="Liu B."/>
            <person name="Hao Y."/>
            <person name="Liao X.Y."/>
            <person name="Jiang Y.T."/>
            <person name="Sun W.H."/>
            <person name="Chen J."/>
            <person name="Chen Y.Q."/>
            <person name="Ai Y."/>
            <person name="Zhai J.W."/>
            <person name="Wu S.S."/>
            <person name="Zhou Z."/>
            <person name="Hsiao Y.Y."/>
            <person name="Wu W.L."/>
            <person name="Chen Y.Y."/>
            <person name="Lin Y.F."/>
            <person name="Hsu J.L."/>
            <person name="Li C.Y."/>
            <person name="Wang Z.W."/>
            <person name="Zhao X."/>
            <person name="Zhong W.Y."/>
            <person name="Ma X.K."/>
            <person name="Ma L."/>
            <person name="Huang J."/>
            <person name="Chen G.Z."/>
            <person name="Huang M.Z."/>
            <person name="Huang L."/>
            <person name="Peng D.H."/>
            <person name="Luo Y.B."/>
            <person name="Zou S.Q."/>
            <person name="Chen S.P."/>
            <person name="Lan S."/>
            <person name="Tsai W.C."/>
            <person name="Van de Peer Y."/>
            <person name="Liu Z.J."/>
        </authorList>
    </citation>
    <scope>NUCLEOTIDE SEQUENCE [LARGE SCALE GENOMIC DNA]</scope>
    <source>
        <strain evidence="1">Lor288</strain>
    </source>
</reference>
<dbReference type="Proteomes" id="UP001412067">
    <property type="component" value="Unassembled WGS sequence"/>
</dbReference>
<comment type="caution">
    <text evidence="1">The sequence shown here is derived from an EMBL/GenBank/DDBJ whole genome shotgun (WGS) entry which is preliminary data.</text>
</comment>
<sequence length="69" mass="7289">MPVGGAGYAQVVTLAGCVFAARSSPDLDLFSVVVAVVGRLTMTKVRSSTKLVRSFYSLLSSFYYSCGLS</sequence>
<evidence type="ECO:0008006" key="3">
    <source>
        <dbReference type="Google" id="ProtNLM"/>
    </source>
</evidence>
<keyword evidence="2" id="KW-1185">Reference proteome</keyword>
<organism evidence="1 2">
    <name type="scientific">Platanthera guangdongensis</name>
    <dbReference type="NCBI Taxonomy" id="2320717"/>
    <lineage>
        <taxon>Eukaryota</taxon>
        <taxon>Viridiplantae</taxon>
        <taxon>Streptophyta</taxon>
        <taxon>Embryophyta</taxon>
        <taxon>Tracheophyta</taxon>
        <taxon>Spermatophyta</taxon>
        <taxon>Magnoliopsida</taxon>
        <taxon>Liliopsida</taxon>
        <taxon>Asparagales</taxon>
        <taxon>Orchidaceae</taxon>
        <taxon>Orchidoideae</taxon>
        <taxon>Orchideae</taxon>
        <taxon>Orchidinae</taxon>
        <taxon>Platanthera</taxon>
    </lineage>
</organism>
<accession>A0ABR2LCA7</accession>
<protein>
    <recommendedName>
        <fullName evidence="3">Secreted protein</fullName>
    </recommendedName>
</protein>